<keyword evidence="2" id="KW-0732">Signal</keyword>
<evidence type="ECO:0000256" key="1">
    <source>
        <dbReference type="SAM" id="MobiDB-lite"/>
    </source>
</evidence>
<feature type="compositionally biased region" description="Polar residues" evidence="1">
    <location>
        <begin position="33"/>
        <end position="42"/>
    </location>
</feature>
<accession>A0A9E7PH49</accession>
<feature type="signal peptide" evidence="2">
    <location>
        <begin position="1"/>
        <end position="21"/>
    </location>
</feature>
<feature type="region of interest" description="Disordered" evidence="1">
    <location>
        <begin position="33"/>
        <end position="63"/>
    </location>
</feature>
<evidence type="ECO:0000256" key="2">
    <source>
        <dbReference type="SAM" id="SignalP"/>
    </source>
</evidence>
<sequence>MQFKTLLISSFLICFSTFSFAEKNQINPPIEVNRQQIPSNPFTHEMPPTAPSQQKNTPTQNERLRQNQITSQIYKSRMNRITKYWKRPATNLAEKANVRVYLDEQGNVEDILFAGGQFSDEFALSIKTAIYKATPFEMPNEQSLKNNFKKFFSISLSVNNILCFVNGYDFNQFA</sequence>
<dbReference type="SUPFAM" id="SSF74653">
    <property type="entry name" value="TolA/TonB C-terminal domain"/>
    <property type="match status" value="1"/>
</dbReference>
<feature type="compositionally biased region" description="Polar residues" evidence="1">
    <location>
        <begin position="51"/>
        <end position="63"/>
    </location>
</feature>
<dbReference type="Proteomes" id="UP000644140">
    <property type="component" value="Chromosome"/>
</dbReference>
<evidence type="ECO:0000313" key="4">
    <source>
        <dbReference type="Proteomes" id="UP000644140"/>
    </source>
</evidence>
<gene>
    <name evidence="3" type="ORF">I9054_007990</name>
</gene>
<organism evidence="3 4">
    <name type="scientific">Acinetobacter bereziniae</name>
    <name type="common">Acinetobacter genomosp. 10</name>
    <dbReference type="NCBI Taxonomy" id="106648"/>
    <lineage>
        <taxon>Bacteria</taxon>
        <taxon>Pseudomonadati</taxon>
        <taxon>Pseudomonadota</taxon>
        <taxon>Gammaproteobacteria</taxon>
        <taxon>Moraxellales</taxon>
        <taxon>Moraxellaceae</taxon>
        <taxon>Acinetobacter</taxon>
    </lineage>
</organism>
<dbReference type="EMBL" id="CP092085">
    <property type="protein sequence ID" value="UUN99377.1"/>
    <property type="molecule type" value="Genomic_DNA"/>
</dbReference>
<evidence type="ECO:0000313" key="3">
    <source>
        <dbReference type="EMBL" id="UUN99377.1"/>
    </source>
</evidence>
<dbReference type="Gene3D" id="3.30.1150.10">
    <property type="match status" value="1"/>
</dbReference>
<proteinExistence type="predicted"/>
<protein>
    <submittedName>
        <fullName evidence="3">Energy transducer TonB</fullName>
    </submittedName>
</protein>
<reference evidence="3" key="1">
    <citation type="submission" date="2022-02" db="EMBL/GenBank/DDBJ databases">
        <title>Characterization of Tn125 harboring carbapenem-resistant Acinetobacter bereziniae clinical isolates.</title>
        <authorList>
            <person name="Wong N.-K."/>
            <person name="Pan Q."/>
        </authorList>
    </citation>
    <scope>NUCLEOTIDE SEQUENCE</scope>
    <source>
        <strain evidence="3">GD03393</strain>
    </source>
</reference>
<name>A0A9E7PH49_ACIBZ</name>
<dbReference type="AlphaFoldDB" id="A0A9E7PH49"/>
<dbReference type="RefSeq" id="WP_227560547.1">
    <property type="nucleotide sequence ID" value="NZ_BKNL01000076.1"/>
</dbReference>
<feature type="chain" id="PRO_5039156479" evidence="2">
    <location>
        <begin position="22"/>
        <end position="174"/>
    </location>
</feature>